<name>A0A4R6ULW7_9GAMM</name>
<accession>A0A4R6ULW7</accession>
<evidence type="ECO:0000313" key="3">
    <source>
        <dbReference type="Proteomes" id="UP000295375"/>
    </source>
</evidence>
<feature type="transmembrane region" description="Helical" evidence="1">
    <location>
        <begin position="137"/>
        <end position="155"/>
    </location>
</feature>
<gene>
    <name evidence="2" type="ORF">EV696_10820</name>
</gene>
<feature type="transmembrane region" description="Helical" evidence="1">
    <location>
        <begin position="167"/>
        <end position="185"/>
    </location>
</feature>
<feature type="transmembrane region" description="Helical" evidence="1">
    <location>
        <begin position="104"/>
        <end position="125"/>
    </location>
</feature>
<dbReference type="EMBL" id="SNYM01000008">
    <property type="protein sequence ID" value="TDQ48040.1"/>
    <property type="molecule type" value="Genomic_DNA"/>
</dbReference>
<keyword evidence="1" id="KW-1133">Transmembrane helix</keyword>
<protein>
    <submittedName>
        <fullName evidence="2">Uncharacterized protein</fullName>
    </submittedName>
</protein>
<proteinExistence type="predicted"/>
<feature type="transmembrane region" description="Helical" evidence="1">
    <location>
        <begin position="7"/>
        <end position="29"/>
    </location>
</feature>
<keyword evidence="1" id="KW-0812">Transmembrane</keyword>
<dbReference type="RefSeq" id="WP_133590453.1">
    <property type="nucleotide sequence ID" value="NZ_CP037953.1"/>
</dbReference>
<dbReference type="OrthoDB" id="282550at2"/>
<sequence length="191" mass="20982">MNALMELWLPIVLSTVFIFIASSLIHMVFKWHAPDYHGLSNEDAVRTAIRAGNPSPGLYVLPYCKDMKEMASEAMVAKYKEGPVAFLTVKANGMPNMGASLTQWFLFSLLVVLVAAFLAAQAFGFDADHHHFAVHHIAVISFVGFGFGSICEGIWKGETWGSVAKYLLDALIYAAVTAATFYWLWPTAMAA</sequence>
<comment type="caution">
    <text evidence="2">The sequence shown here is derived from an EMBL/GenBank/DDBJ whole genome shotgun (WGS) entry which is preliminary data.</text>
</comment>
<keyword evidence="1" id="KW-0472">Membrane</keyword>
<evidence type="ECO:0000256" key="1">
    <source>
        <dbReference type="SAM" id="Phobius"/>
    </source>
</evidence>
<dbReference type="Proteomes" id="UP000295375">
    <property type="component" value="Unassembled WGS sequence"/>
</dbReference>
<dbReference type="AlphaFoldDB" id="A0A4R6ULW7"/>
<evidence type="ECO:0000313" key="2">
    <source>
        <dbReference type="EMBL" id="TDQ48040.1"/>
    </source>
</evidence>
<reference evidence="2 3" key="1">
    <citation type="submission" date="2019-03" db="EMBL/GenBank/DDBJ databases">
        <title>Genomic Encyclopedia of Type Strains, Phase IV (KMG-IV): sequencing the most valuable type-strain genomes for metagenomic binning, comparative biology and taxonomic classification.</title>
        <authorList>
            <person name="Goeker M."/>
        </authorList>
    </citation>
    <scope>NUCLEOTIDE SEQUENCE [LARGE SCALE GENOMIC DNA]</scope>
    <source>
        <strain evidence="2 3">DSM 103792</strain>
    </source>
</reference>
<organism evidence="2 3">
    <name type="scientific">Permianibacter aggregans</name>
    <dbReference type="NCBI Taxonomy" id="1510150"/>
    <lineage>
        <taxon>Bacteria</taxon>
        <taxon>Pseudomonadati</taxon>
        <taxon>Pseudomonadota</taxon>
        <taxon>Gammaproteobacteria</taxon>
        <taxon>Pseudomonadales</taxon>
        <taxon>Pseudomonadaceae</taxon>
        <taxon>Permianibacter</taxon>
    </lineage>
</organism>
<keyword evidence="3" id="KW-1185">Reference proteome</keyword>